<evidence type="ECO:0000313" key="2">
    <source>
        <dbReference type="Proteomes" id="UP001732700"/>
    </source>
</evidence>
<evidence type="ECO:0000313" key="1">
    <source>
        <dbReference type="EnsemblPlants" id="AVESA.00010b.r2.1CG0109480.1.CDS.1"/>
    </source>
</evidence>
<name>A0ACD5TQV3_AVESA</name>
<dbReference type="Proteomes" id="UP001732700">
    <property type="component" value="Chromosome 1C"/>
</dbReference>
<organism evidence="1 2">
    <name type="scientific">Avena sativa</name>
    <name type="common">Oat</name>
    <dbReference type="NCBI Taxonomy" id="4498"/>
    <lineage>
        <taxon>Eukaryota</taxon>
        <taxon>Viridiplantae</taxon>
        <taxon>Streptophyta</taxon>
        <taxon>Embryophyta</taxon>
        <taxon>Tracheophyta</taxon>
        <taxon>Spermatophyta</taxon>
        <taxon>Magnoliopsida</taxon>
        <taxon>Liliopsida</taxon>
        <taxon>Poales</taxon>
        <taxon>Poaceae</taxon>
        <taxon>BOP clade</taxon>
        <taxon>Pooideae</taxon>
        <taxon>Poodae</taxon>
        <taxon>Poeae</taxon>
        <taxon>Poeae Chloroplast Group 1 (Aveneae type)</taxon>
        <taxon>Aveninae</taxon>
        <taxon>Avena</taxon>
    </lineage>
</organism>
<sequence>MASLSQHQIRLKKALATRKPKTKMLTGFGVKPSAAFSKPLPQQQASAAFSRPQPQPQELPAPAASGQTRRRVRVLYEDPDATDSDTDDEAPASTSSKRCYELFLGKAPAKVFAKPVTPTAAAAAAACTSSPNGGEGYRGVRLRKWGKWAAEIRNPFTGKREWLGTFDTADLASAAYQSASRNFIEEKRRRRGLPKSGAKSAPSSSPTASSSSSTSAAPFAHPSPSSVLDATKPPSAAEPLSPEPTAVPAAAALLSTTEAALPEDPEFYQDLLRGLQLPDIDPMDFRAGLDALDVSELPAYLDGEQDLLVGDFADEELELDIDLDDIGDDFLEMPGCDFGRGMDDFLQTVDFCV</sequence>
<reference evidence="1" key="1">
    <citation type="submission" date="2021-05" db="EMBL/GenBank/DDBJ databases">
        <authorList>
            <person name="Scholz U."/>
            <person name="Mascher M."/>
            <person name="Fiebig A."/>
        </authorList>
    </citation>
    <scope>NUCLEOTIDE SEQUENCE [LARGE SCALE GENOMIC DNA]</scope>
</reference>
<protein>
    <submittedName>
        <fullName evidence="1">Uncharacterized protein</fullName>
    </submittedName>
</protein>
<accession>A0ACD5TQV3</accession>
<dbReference type="EnsemblPlants" id="AVESA.00010b.r2.1CG0109480.1">
    <property type="protein sequence ID" value="AVESA.00010b.r2.1CG0109480.1.CDS.1"/>
    <property type="gene ID" value="AVESA.00010b.r2.1CG0109480"/>
</dbReference>
<proteinExistence type="predicted"/>
<keyword evidence="2" id="KW-1185">Reference proteome</keyword>
<reference evidence="1" key="2">
    <citation type="submission" date="2025-09" db="UniProtKB">
        <authorList>
            <consortium name="EnsemblPlants"/>
        </authorList>
    </citation>
    <scope>IDENTIFICATION</scope>
</reference>